<dbReference type="GO" id="GO:0006284">
    <property type="term" value="P:base-excision repair"/>
    <property type="evidence" value="ECO:0007669"/>
    <property type="project" value="InterPro"/>
</dbReference>
<gene>
    <name evidence="2" type="ORF">BZL29_2293</name>
</gene>
<protein>
    <submittedName>
        <fullName evidence="2">Methyladenine glycosylase family protein</fullName>
    </submittedName>
</protein>
<dbReference type="InterPro" id="IPR005019">
    <property type="entry name" value="Adenine_glyco"/>
</dbReference>
<dbReference type="GO" id="GO:0008725">
    <property type="term" value="F:DNA-3-methyladenine glycosylase activity"/>
    <property type="evidence" value="ECO:0007669"/>
    <property type="project" value="InterPro"/>
</dbReference>
<dbReference type="Pfam" id="PF03352">
    <property type="entry name" value="Adenine_glyco"/>
    <property type="match status" value="1"/>
</dbReference>
<feature type="binding site" evidence="1">
    <location>
        <position position="31"/>
    </location>
    <ligand>
        <name>Zn(2+)</name>
        <dbReference type="ChEBI" id="CHEBI:29105"/>
    </ligand>
</feature>
<organism evidence="2 3">
    <name type="scientific">Mycobacterium kansasii</name>
    <dbReference type="NCBI Taxonomy" id="1768"/>
    <lineage>
        <taxon>Bacteria</taxon>
        <taxon>Bacillati</taxon>
        <taxon>Actinomycetota</taxon>
        <taxon>Actinomycetes</taxon>
        <taxon>Mycobacteriales</taxon>
        <taxon>Mycobacteriaceae</taxon>
        <taxon>Mycobacterium</taxon>
    </lineage>
</organism>
<accession>A0A1V3XN88</accession>
<name>A0A1V3XN88_MYCKA</name>
<dbReference type="AlphaFoldDB" id="A0A1V3XN88"/>
<dbReference type="PANTHER" id="PTHR31116:SF29">
    <property type="entry name" value="DNA GLYCOSYLASE SUPERFAMILY PROTEIN"/>
    <property type="match status" value="1"/>
</dbReference>
<dbReference type="GO" id="GO:0046872">
    <property type="term" value="F:metal ion binding"/>
    <property type="evidence" value="ECO:0007669"/>
    <property type="project" value="UniProtKB-KW"/>
</dbReference>
<sequence length="40" mass="4636">MARELKRRGFRFVGPTTAYALMQATGMVDDHIRTCWVPPR</sequence>
<dbReference type="Gene3D" id="1.10.340.30">
    <property type="entry name" value="Hypothetical protein, domain 2"/>
    <property type="match status" value="1"/>
</dbReference>
<feature type="binding site" evidence="1">
    <location>
        <position position="35"/>
    </location>
    <ligand>
        <name>Zn(2+)</name>
        <dbReference type="ChEBI" id="CHEBI:29105"/>
    </ligand>
</feature>
<evidence type="ECO:0000256" key="1">
    <source>
        <dbReference type="PIRSR" id="PIRSR605019-1"/>
    </source>
</evidence>
<dbReference type="Proteomes" id="UP000188532">
    <property type="component" value="Unassembled WGS sequence"/>
</dbReference>
<dbReference type="SUPFAM" id="SSF48150">
    <property type="entry name" value="DNA-glycosylase"/>
    <property type="match status" value="1"/>
</dbReference>
<reference evidence="2 3" key="1">
    <citation type="submission" date="2017-02" db="EMBL/GenBank/DDBJ databases">
        <title>Complete genome sequences of Mycobacterium kansasii strains isolated from rhesus macaques.</title>
        <authorList>
            <person name="Panda A."/>
            <person name="Nagaraj S."/>
            <person name="Zhao X."/>
            <person name="Tettelin H."/>
            <person name="Detolla L.J."/>
        </authorList>
    </citation>
    <scope>NUCLEOTIDE SEQUENCE [LARGE SCALE GENOMIC DNA]</scope>
    <source>
        <strain evidence="2 3">11-3469</strain>
    </source>
</reference>
<dbReference type="PANTHER" id="PTHR31116">
    <property type="entry name" value="OS04G0501200 PROTEIN"/>
    <property type="match status" value="1"/>
</dbReference>
<evidence type="ECO:0000313" key="2">
    <source>
        <dbReference type="EMBL" id="OOK80665.1"/>
    </source>
</evidence>
<evidence type="ECO:0000313" key="3">
    <source>
        <dbReference type="Proteomes" id="UP000188532"/>
    </source>
</evidence>
<proteinExistence type="predicted"/>
<keyword evidence="1" id="KW-0862">Zinc</keyword>
<dbReference type="EMBL" id="MVBN01000002">
    <property type="protein sequence ID" value="OOK80665.1"/>
    <property type="molecule type" value="Genomic_DNA"/>
</dbReference>
<keyword evidence="1" id="KW-0479">Metal-binding</keyword>
<comment type="caution">
    <text evidence="2">The sequence shown here is derived from an EMBL/GenBank/DDBJ whole genome shotgun (WGS) entry which is preliminary data.</text>
</comment>
<dbReference type="InterPro" id="IPR011257">
    <property type="entry name" value="DNA_glycosylase"/>
</dbReference>